<keyword evidence="1" id="KW-0812">Transmembrane</keyword>
<evidence type="ECO:0008006" key="4">
    <source>
        <dbReference type="Google" id="ProtNLM"/>
    </source>
</evidence>
<keyword evidence="1" id="KW-1133">Transmembrane helix</keyword>
<dbReference type="Pfam" id="PF06149">
    <property type="entry name" value="DUF969"/>
    <property type="match status" value="1"/>
</dbReference>
<dbReference type="Proteomes" id="UP000075260">
    <property type="component" value="Unassembled WGS sequence"/>
</dbReference>
<accession>A0A150QP20</accession>
<name>A0A150QP20_SORCE</name>
<evidence type="ECO:0000313" key="2">
    <source>
        <dbReference type="EMBL" id="KYF69398.1"/>
    </source>
</evidence>
<dbReference type="RefSeq" id="WP_061608444.1">
    <property type="nucleotide sequence ID" value="NZ_JEMA01000473.1"/>
</dbReference>
<sequence>MLTLLGVAVVVVGFVARIHPLLVVAAAAIVTSLSVGMSPIQAISALGKAFNDNRYVSLVWLILPVIGLLERSGLQERARALVARVKTATTGRLLLAYFMIRQLSAALGLTSLGGHAQMVRPLIAPMAEGAAENRYGPLPDRTRWLIRASAAAADNVALFFGEDIFLAISSILLIKGFLEQNGILVEPLQVSIWAIPTAVLALLIHGTRLLLLDRRLRRELARVSHAAHAAHEDAGDARE</sequence>
<comment type="caution">
    <text evidence="2">The sequence shown here is derived from an EMBL/GenBank/DDBJ whole genome shotgun (WGS) entry which is preliminary data.</text>
</comment>
<evidence type="ECO:0000256" key="1">
    <source>
        <dbReference type="SAM" id="Phobius"/>
    </source>
</evidence>
<protein>
    <recommendedName>
        <fullName evidence="4">DUF969 domain-containing protein</fullName>
    </recommendedName>
</protein>
<dbReference type="OrthoDB" id="80065at2"/>
<reference evidence="2 3" key="1">
    <citation type="submission" date="2014-02" db="EMBL/GenBank/DDBJ databases">
        <title>The small core and large imbalanced accessory genome model reveals a collaborative survival strategy of Sorangium cellulosum strains in nature.</title>
        <authorList>
            <person name="Han K."/>
            <person name="Peng R."/>
            <person name="Blom J."/>
            <person name="Li Y.-Z."/>
        </authorList>
    </citation>
    <scope>NUCLEOTIDE SEQUENCE [LARGE SCALE GENOMIC DNA]</scope>
    <source>
        <strain evidence="2 3">So0008-312</strain>
    </source>
</reference>
<dbReference type="InterPro" id="IPR010374">
    <property type="entry name" value="DUF969"/>
</dbReference>
<organism evidence="2 3">
    <name type="scientific">Sorangium cellulosum</name>
    <name type="common">Polyangium cellulosum</name>
    <dbReference type="NCBI Taxonomy" id="56"/>
    <lineage>
        <taxon>Bacteria</taxon>
        <taxon>Pseudomonadati</taxon>
        <taxon>Myxococcota</taxon>
        <taxon>Polyangia</taxon>
        <taxon>Polyangiales</taxon>
        <taxon>Polyangiaceae</taxon>
        <taxon>Sorangium</taxon>
    </lineage>
</organism>
<proteinExistence type="predicted"/>
<evidence type="ECO:0000313" key="3">
    <source>
        <dbReference type="Proteomes" id="UP000075260"/>
    </source>
</evidence>
<keyword evidence="1" id="KW-0472">Membrane</keyword>
<gene>
    <name evidence="2" type="ORF">BE15_31590</name>
</gene>
<dbReference type="EMBL" id="JEMA01000473">
    <property type="protein sequence ID" value="KYF69398.1"/>
    <property type="molecule type" value="Genomic_DNA"/>
</dbReference>
<feature type="transmembrane region" description="Helical" evidence="1">
    <location>
        <begin position="55"/>
        <end position="74"/>
    </location>
</feature>
<feature type="transmembrane region" description="Helical" evidence="1">
    <location>
        <begin position="190"/>
        <end position="212"/>
    </location>
</feature>
<dbReference type="AlphaFoldDB" id="A0A150QP20"/>